<evidence type="ECO:0000313" key="2">
    <source>
        <dbReference type="EMBL" id="GBP90747.1"/>
    </source>
</evidence>
<proteinExistence type="predicted"/>
<evidence type="ECO:0000313" key="3">
    <source>
        <dbReference type="Proteomes" id="UP000299102"/>
    </source>
</evidence>
<dbReference type="Proteomes" id="UP000299102">
    <property type="component" value="Unassembled WGS sequence"/>
</dbReference>
<dbReference type="AlphaFoldDB" id="A0A4C1ZVZ0"/>
<dbReference type="EMBL" id="BGZK01002109">
    <property type="protein sequence ID" value="GBP90747.1"/>
    <property type="molecule type" value="Genomic_DNA"/>
</dbReference>
<feature type="compositionally biased region" description="Polar residues" evidence="1">
    <location>
        <begin position="295"/>
        <end position="304"/>
    </location>
</feature>
<feature type="region of interest" description="Disordered" evidence="1">
    <location>
        <begin position="213"/>
        <end position="313"/>
    </location>
</feature>
<sequence length="363" mass="40730">MLHLSVPDHSKDNSGTAKQAVDVYEFMDNEDTDMFDFRSKRLDRFKNTNKDLGHCSKTDPVINKDYENSQHSSISGSDVDDFVYMSDDYVCSADETENSLLSCELGTVSKSSNEGKKNGSSIKRKDSTEKNAVMGKIFKHNAMRNERKNYSKAKEVKCAKANLDQLFDSLLENEPNSSLVLNESIGSKKDAPEPMSSSVSEILSLPAIDEIASEAGPSREVVEEEEREAGVARQRARRKCTVGKQNVLAESWSSESEGDSGESEGAGHRRRAARPQGPSRRARRITFKADENESRVCSNVSTSSGRRDKRSRSELAYYWSSTEEEDTRVEQHGWIVGDSHKKLVTMLAHAKGRKRDDRRHFVE</sequence>
<comment type="caution">
    <text evidence="2">The sequence shown here is derived from an EMBL/GenBank/DDBJ whole genome shotgun (WGS) entry which is preliminary data.</text>
</comment>
<organism evidence="2 3">
    <name type="scientific">Eumeta variegata</name>
    <name type="common">Bagworm moth</name>
    <name type="synonym">Eumeta japonica</name>
    <dbReference type="NCBI Taxonomy" id="151549"/>
    <lineage>
        <taxon>Eukaryota</taxon>
        <taxon>Metazoa</taxon>
        <taxon>Ecdysozoa</taxon>
        <taxon>Arthropoda</taxon>
        <taxon>Hexapoda</taxon>
        <taxon>Insecta</taxon>
        <taxon>Pterygota</taxon>
        <taxon>Neoptera</taxon>
        <taxon>Endopterygota</taxon>
        <taxon>Lepidoptera</taxon>
        <taxon>Glossata</taxon>
        <taxon>Ditrysia</taxon>
        <taxon>Tineoidea</taxon>
        <taxon>Psychidae</taxon>
        <taxon>Oiketicinae</taxon>
        <taxon>Eumeta</taxon>
    </lineage>
</organism>
<feature type="compositionally biased region" description="Basic and acidic residues" evidence="1">
    <location>
        <begin position="113"/>
        <end position="129"/>
    </location>
</feature>
<evidence type="ECO:0000256" key="1">
    <source>
        <dbReference type="SAM" id="MobiDB-lite"/>
    </source>
</evidence>
<feature type="region of interest" description="Disordered" evidence="1">
    <location>
        <begin position="109"/>
        <end position="130"/>
    </location>
</feature>
<dbReference type="OrthoDB" id="7492976at2759"/>
<dbReference type="STRING" id="151549.A0A4C1ZVZ0"/>
<name>A0A4C1ZVZ0_EUMVA</name>
<protein>
    <submittedName>
        <fullName evidence="2">Uncharacterized protein</fullName>
    </submittedName>
</protein>
<gene>
    <name evidence="2" type="ORF">EVAR_68044_1</name>
</gene>
<keyword evidence="3" id="KW-1185">Reference proteome</keyword>
<accession>A0A4C1ZVZ0</accession>
<reference evidence="2 3" key="1">
    <citation type="journal article" date="2019" name="Commun. Biol.">
        <title>The bagworm genome reveals a unique fibroin gene that provides high tensile strength.</title>
        <authorList>
            <person name="Kono N."/>
            <person name="Nakamura H."/>
            <person name="Ohtoshi R."/>
            <person name="Tomita M."/>
            <person name="Numata K."/>
            <person name="Arakawa K."/>
        </authorList>
    </citation>
    <scope>NUCLEOTIDE SEQUENCE [LARGE SCALE GENOMIC DNA]</scope>
</reference>